<organism evidence="1 2">
    <name type="scientific">Collimonas rhizosphaerae</name>
    <dbReference type="NCBI Taxonomy" id="3126357"/>
    <lineage>
        <taxon>Bacteria</taxon>
        <taxon>Pseudomonadati</taxon>
        <taxon>Pseudomonadota</taxon>
        <taxon>Betaproteobacteria</taxon>
        <taxon>Burkholderiales</taxon>
        <taxon>Oxalobacteraceae</taxon>
        <taxon>Collimonas</taxon>
    </lineage>
</organism>
<evidence type="ECO:0000313" key="1">
    <source>
        <dbReference type="EMBL" id="MEM4988023.1"/>
    </source>
</evidence>
<keyword evidence="2" id="KW-1185">Reference proteome</keyword>
<comment type="caution">
    <text evidence="1">The sequence shown here is derived from an EMBL/GenBank/DDBJ whole genome shotgun (WGS) entry which is preliminary data.</text>
</comment>
<name>A0ABU9PVN2_9BURK</name>
<protein>
    <submittedName>
        <fullName evidence="1">Uncharacterized protein</fullName>
    </submittedName>
</protein>
<dbReference type="EMBL" id="JBANDC010000007">
    <property type="protein sequence ID" value="MEM4988023.1"/>
    <property type="molecule type" value="Genomic_DNA"/>
</dbReference>
<dbReference type="Proteomes" id="UP001495910">
    <property type="component" value="Unassembled WGS sequence"/>
</dbReference>
<reference evidence="1 2" key="1">
    <citation type="submission" date="2024-02" db="EMBL/GenBank/DDBJ databases">
        <title>Draft genome sequence of Collimonas sp. strain H4R21, an effective mineral-weathering bacterial strain isolated from the beech rhizosphere.</title>
        <authorList>
            <person name="Morin E."/>
            <person name="Uroz S."/>
            <person name="Leveau J.H.J."/>
            <person name="Kumar R."/>
            <person name="Rey M.W."/>
            <person name="Pham J."/>
        </authorList>
    </citation>
    <scope>NUCLEOTIDE SEQUENCE [LARGE SCALE GENOMIC DNA]</scope>
    <source>
        <strain evidence="1 2">H4R21</strain>
    </source>
</reference>
<proteinExistence type="predicted"/>
<gene>
    <name evidence="1" type="ORF">V8G57_11555</name>
</gene>
<evidence type="ECO:0000313" key="2">
    <source>
        <dbReference type="Proteomes" id="UP001495910"/>
    </source>
</evidence>
<dbReference type="RefSeq" id="WP_342829513.1">
    <property type="nucleotide sequence ID" value="NZ_JBANDC010000007.1"/>
</dbReference>
<sequence>MITINTAKGPFKVESWEDVLERPGFTPDLDPNQHKLDSVIGRYVFGDMVKCGLSNCHTPHARGYIVATKSGLETNIGKDCGKKYFGLDFDYMAKQFDIDMAAHENRDILWSFSFQVEELEAKIAMLRTSDKGADWVNKNANALTDPGKLPLTVTRQIGELVKQKSGRYTREREATAQEAEDMETKAGRKLDRPLYITDYEVNIRGIEALYPENNLRELLIVQILDELKAFKKLSIDELSHAQLIRWKKWATSVDLILDNASASIDHGRVLLTKENLEPLSRLENLNKNGELQRFLAFIGQLC</sequence>
<accession>A0ABU9PVN2</accession>